<reference evidence="5" key="1">
    <citation type="submission" date="2018-02" db="EMBL/GenBank/DDBJ databases">
        <title>Rhizophora mucronata_Transcriptome.</title>
        <authorList>
            <person name="Meera S.P."/>
            <person name="Sreeshan A."/>
            <person name="Augustine A."/>
        </authorList>
    </citation>
    <scope>NUCLEOTIDE SEQUENCE</scope>
    <source>
        <tissue evidence="5">Leaf</tissue>
    </source>
</reference>
<dbReference type="InterPro" id="IPR001753">
    <property type="entry name" value="Enoyl-CoA_hydra/iso"/>
</dbReference>
<dbReference type="AlphaFoldDB" id="A0A2P2MFX0"/>
<dbReference type="GO" id="GO:0016829">
    <property type="term" value="F:lyase activity"/>
    <property type="evidence" value="ECO:0007669"/>
    <property type="project" value="UniProtKB-KW"/>
</dbReference>
<comment type="similarity">
    <text evidence="4">Belongs to the enoyl-CoA hydratase/isomerase family.</text>
</comment>
<evidence type="ECO:0000256" key="4">
    <source>
        <dbReference type="RuleBase" id="RU003707"/>
    </source>
</evidence>
<keyword evidence="1" id="KW-0413">Isomerase</keyword>
<evidence type="ECO:0000256" key="2">
    <source>
        <dbReference type="ARBA" id="ARBA00023239"/>
    </source>
</evidence>
<dbReference type="PROSITE" id="PS00166">
    <property type="entry name" value="ENOYL_COA_HYDRATASE"/>
    <property type="match status" value="1"/>
</dbReference>
<dbReference type="Gene3D" id="3.90.226.10">
    <property type="entry name" value="2-enoyl-CoA Hydratase, Chain A, domain 1"/>
    <property type="match status" value="1"/>
</dbReference>
<proteinExistence type="inferred from homology"/>
<protein>
    <recommendedName>
        <fullName evidence="6">Glyoxysomal fatty acid beta-oxidation multifunctional protein MFP-a</fullName>
    </recommendedName>
</protein>
<dbReference type="InterPro" id="IPR018376">
    <property type="entry name" value="Enoyl-CoA_hyd/isom_CS"/>
</dbReference>
<keyword evidence="2" id="KW-0456">Lyase</keyword>
<organism evidence="5">
    <name type="scientific">Rhizophora mucronata</name>
    <name type="common">Asiatic mangrove</name>
    <dbReference type="NCBI Taxonomy" id="61149"/>
    <lineage>
        <taxon>Eukaryota</taxon>
        <taxon>Viridiplantae</taxon>
        <taxon>Streptophyta</taxon>
        <taxon>Embryophyta</taxon>
        <taxon>Tracheophyta</taxon>
        <taxon>Spermatophyta</taxon>
        <taxon>Magnoliopsida</taxon>
        <taxon>eudicotyledons</taxon>
        <taxon>Gunneridae</taxon>
        <taxon>Pentapetalae</taxon>
        <taxon>rosids</taxon>
        <taxon>fabids</taxon>
        <taxon>Malpighiales</taxon>
        <taxon>Rhizophoraceae</taxon>
        <taxon>Rhizophora</taxon>
    </lineage>
</organism>
<dbReference type="GO" id="GO:0016853">
    <property type="term" value="F:isomerase activity"/>
    <property type="evidence" value="ECO:0007669"/>
    <property type="project" value="UniProtKB-KW"/>
</dbReference>
<dbReference type="GO" id="GO:0005777">
    <property type="term" value="C:peroxisome"/>
    <property type="evidence" value="ECO:0007669"/>
    <property type="project" value="TreeGrafter"/>
</dbReference>
<evidence type="ECO:0000256" key="3">
    <source>
        <dbReference type="ARBA" id="ARBA00023268"/>
    </source>
</evidence>
<accession>A0A2P2MFX0</accession>
<evidence type="ECO:0008006" key="6">
    <source>
        <dbReference type="Google" id="ProtNLM"/>
    </source>
</evidence>
<dbReference type="PANTHER" id="PTHR23309">
    <property type="entry name" value="3-HYDROXYACYL-COA DEHYROGENASE"/>
    <property type="match status" value="1"/>
</dbReference>
<sequence>MERPHVTLEVGYDGVAVITMSNPPVNALALAVMAGLQEKFDEAVRRNDVKAIVLTSKGGKFSGGFDINVFRKVHETGNASLLPDVSVDLLVNTIEDCKKPVVAAVEGLALGGGLELAMGCHARVAAPKTQLALPELTLGLIPGFGGTQCLPRLLGLSKAIEMMLVSAHSIL</sequence>
<keyword evidence="3" id="KW-0511">Multifunctional enzyme</keyword>
<dbReference type="PANTHER" id="PTHR23309:SF49">
    <property type="entry name" value="PEROXISOMAL BIFUNCTIONAL ENZYME"/>
    <property type="match status" value="1"/>
</dbReference>
<dbReference type="GO" id="GO:0003857">
    <property type="term" value="F:(3S)-3-hydroxyacyl-CoA dehydrogenase (NAD+) activity"/>
    <property type="evidence" value="ECO:0007669"/>
    <property type="project" value="TreeGrafter"/>
</dbReference>
<dbReference type="CDD" id="cd06558">
    <property type="entry name" value="crotonase-like"/>
    <property type="match status" value="1"/>
</dbReference>
<name>A0A2P2MFX0_RHIMU</name>
<evidence type="ECO:0000256" key="1">
    <source>
        <dbReference type="ARBA" id="ARBA00023235"/>
    </source>
</evidence>
<dbReference type="EMBL" id="GGEC01048654">
    <property type="protein sequence ID" value="MBX29138.1"/>
    <property type="molecule type" value="Transcribed_RNA"/>
</dbReference>
<dbReference type="InterPro" id="IPR029045">
    <property type="entry name" value="ClpP/crotonase-like_dom_sf"/>
</dbReference>
<dbReference type="Pfam" id="PF00378">
    <property type="entry name" value="ECH_1"/>
    <property type="match status" value="1"/>
</dbReference>
<dbReference type="GO" id="GO:0006635">
    <property type="term" value="P:fatty acid beta-oxidation"/>
    <property type="evidence" value="ECO:0007669"/>
    <property type="project" value="TreeGrafter"/>
</dbReference>
<dbReference type="SUPFAM" id="SSF52096">
    <property type="entry name" value="ClpP/crotonase"/>
    <property type="match status" value="1"/>
</dbReference>
<evidence type="ECO:0000313" key="5">
    <source>
        <dbReference type="EMBL" id="MBX29138.1"/>
    </source>
</evidence>